<proteinExistence type="predicted"/>
<keyword evidence="2" id="KW-1185">Reference proteome</keyword>
<evidence type="ECO:0000313" key="1">
    <source>
        <dbReference type="EMBL" id="KAF5546536.1"/>
    </source>
</evidence>
<gene>
    <name evidence="1" type="ORF">FMEXI_5559</name>
</gene>
<comment type="caution">
    <text evidence="1">The sequence shown here is derived from an EMBL/GenBank/DDBJ whole genome shotgun (WGS) entry which is preliminary data.</text>
</comment>
<organism evidence="1 2">
    <name type="scientific">Fusarium mexicanum</name>
    <dbReference type="NCBI Taxonomy" id="751941"/>
    <lineage>
        <taxon>Eukaryota</taxon>
        <taxon>Fungi</taxon>
        <taxon>Dikarya</taxon>
        <taxon>Ascomycota</taxon>
        <taxon>Pezizomycotina</taxon>
        <taxon>Sordariomycetes</taxon>
        <taxon>Hypocreomycetidae</taxon>
        <taxon>Hypocreales</taxon>
        <taxon>Nectriaceae</taxon>
        <taxon>Fusarium</taxon>
        <taxon>Fusarium fujikuroi species complex</taxon>
    </lineage>
</organism>
<name>A0A8H5J1I4_9HYPO</name>
<accession>A0A8H5J1I4</accession>
<dbReference type="AlphaFoldDB" id="A0A8H5J1I4"/>
<reference evidence="1 2" key="1">
    <citation type="submission" date="2020-05" db="EMBL/GenBank/DDBJ databases">
        <title>Identification and distribution of gene clusters putatively required for synthesis of sphingolipid metabolism inhibitors in phylogenetically diverse species of the filamentous fungus Fusarium.</title>
        <authorList>
            <person name="Kim H.-S."/>
            <person name="Busman M."/>
            <person name="Brown D.W."/>
            <person name="Divon H."/>
            <person name="Uhlig S."/>
            <person name="Proctor R.H."/>
        </authorList>
    </citation>
    <scope>NUCLEOTIDE SEQUENCE [LARGE SCALE GENOMIC DNA]</scope>
    <source>
        <strain evidence="1 2">NRRL 53147</strain>
    </source>
</reference>
<dbReference type="Proteomes" id="UP000522262">
    <property type="component" value="Unassembled WGS sequence"/>
</dbReference>
<sequence length="155" mass="17742">MFKKARRPGSKLAGWKYIVQAQKYAYHPMLVKLKFERDALARAMRRNEAIETLEDQAATDQLINGRNDWSRTRTGSLVGFEPEKLQLEYNGRLGPIDRHHVIGSAFEAEPLHVMLATRATGGQGLNLQCFNVVIQSGPWYERLRHHPKGPEYLQS</sequence>
<dbReference type="EMBL" id="JAAOAM010000114">
    <property type="protein sequence ID" value="KAF5546536.1"/>
    <property type="molecule type" value="Genomic_DNA"/>
</dbReference>
<evidence type="ECO:0000313" key="2">
    <source>
        <dbReference type="Proteomes" id="UP000522262"/>
    </source>
</evidence>
<protein>
    <submittedName>
        <fullName evidence="1">Global transactivator</fullName>
    </submittedName>
</protein>